<evidence type="ECO:0000256" key="4">
    <source>
        <dbReference type="ARBA" id="ARBA00022679"/>
    </source>
</evidence>
<dbReference type="Gene3D" id="3.40.50.150">
    <property type="entry name" value="Vaccinia Virus protein VP39"/>
    <property type="match status" value="1"/>
</dbReference>
<dbReference type="AlphaFoldDB" id="A0A3B1DYW4"/>
<dbReference type="CDD" id="cd02440">
    <property type="entry name" value="AdoMet_MTases"/>
    <property type="match status" value="1"/>
</dbReference>
<keyword evidence="5" id="KW-0949">S-adenosyl-L-methionine</keyword>
<evidence type="ECO:0000256" key="5">
    <source>
        <dbReference type="ARBA" id="ARBA00022691"/>
    </source>
</evidence>
<dbReference type="PANTHER" id="PTHR23417:SF14">
    <property type="entry name" value="PENTACOTRIPEPTIDE-REPEAT REGION OF PRORP DOMAIN-CONTAINING PROTEIN"/>
    <property type="match status" value="1"/>
</dbReference>
<dbReference type="GO" id="GO:0008176">
    <property type="term" value="F:tRNA (guanine(46)-N7)-methyltransferase activity"/>
    <property type="evidence" value="ECO:0007669"/>
    <property type="project" value="UniProtKB-EC"/>
</dbReference>
<dbReference type="InterPro" id="IPR029063">
    <property type="entry name" value="SAM-dependent_MTases_sf"/>
</dbReference>
<protein>
    <recommendedName>
        <fullName evidence="2">tRNA (guanine(46)-N(7))-methyltransferase</fullName>
        <ecNumber evidence="2">2.1.1.33</ecNumber>
    </recommendedName>
</protein>
<dbReference type="PANTHER" id="PTHR23417">
    <property type="entry name" value="3-DEOXY-D-MANNO-OCTULOSONIC-ACID TRANSFERASE/TRNA GUANINE-N 7 - -METHYLTRANSFERASE"/>
    <property type="match status" value="1"/>
</dbReference>
<keyword evidence="4 7" id="KW-0808">Transferase</keyword>
<evidence type="ECO:0000256" key="3">
    <source>
        <dbReference type="ARBA" id="ARBA00022603"/>
    </source>
</evidence>
<sequence>MQRETPVDLKPWFLTLNDVDETIHWEEFFGNNNPVELDVGCGRGLFTVTASEEQPEINYLGIEIDFREGRRGARRLKKRETPNARILGGDVNIVFNKHIADASVDAIHVYFPDPWWKRKHHHRRLFTDLFTNTCAAKLKPGGLLHHWTDVADYFKAVEGLMDYHKLFDKLAAPIERDPQHDMDYQTSFERKKRQGGETIYRGLWQRKK</sequence>
<dbReference type="HAMAP" id="MF_01057">
    <property type="entry name" value="tRNA_methyltr_TrmB"/>
    <property type="match status" value="1"/>
</dbReference>
<proteinExistence type="inferred from homology"/>
<keyword evidence="6" id="KW-0819">tRNA processing</keyword>
<dbReference type="NCBIfam" id="TIGR00091">
    <property type="entry name" value="tRNA (guanosine(46)-N7)-methyltransferase TrmB"/>
    <property type="match status" value="1"/>
</dbReference>
<dbReference type="PROSITE" id="PS51625">
    <property type="entry name" value="SAM_MT_TRMB"/>
    <property type="match status" value="1"/>
</dbReference>
<evidence type="ECO:0000313" key="7">
    <source>
        <dbReference type="EMBL" id="VAX40810.1"/>
    </source>
</evidence>
<accession>A0A3B1DYW4</accession>
<dbReference type="GO" id="GO:0043527">
    <property type="term" value="C:tRNA methyltransferase complex"/>
    <property type="evidence" value="ECO:0007669"/>
    <property type="project" value="TreeGrafter"/>
</dbReference>
<dbReference type="InterPro" id="IPR055361">
    <property type="entry name" value="tRNA_methyltr_TrmB_bact"/>
</dbReference>
<organism evidence="7">
    <name type="scientific">hydrothermal vent metagenome</name>
    <dbReference type="NCBI Taxonomy" id="652676"/>
    <lineage>
        <taxon>unclassified sequences</taxon>
        <taxon>metagenomes</taxon>
        <taxon>ecological metagenomes</taxon>
    </lineage>
</organism>
<evidence type="ECO:0000256" key="1">
    <source>
        <dbReference type="ARBA" id="ARBA00000142"/>
    </source>
</evidence>
<dbReference type="Pfam" id="PF02390">
    <property type="entry name" value="Methyltransf_4"/>
    <property type="match status" value="1"/>
</dbReference>
<dbReference type="EC" id="2.1.1.33" evidence="2"/>
<name>A0A3B1DYW4_9ZZZZ</name>
<dbReference type="EMBL" id="UOGL01000483">
    <property type="protein sequence ID" value="VAX40810.1"/>
    <property type="molecule type" value="Genomic_DNA"/>
</dbReference>
<comment type="catalytic activity">
    <reaction evidence="1">
        <text>guanosine(46) in tRNA + S-adenosyl-L-methionine = N(7)-methylguanosine(46) in tRNA + S-adenosyl-L-homocysteine</text>
        <dbReference type="Rhea" id="RHEA:42708"/>
        <dbReference type="Rhea" id="RHEA-COMP:10188"/>
        <dbReference type="Rhea" id="RHEA-COMP:10189"/>
        <dbReference type="ChEBI" id="CHEBI:57856"/>
        <dbReference type="ChEBI" id="CHEBI:59789"/>
        <dbReference type="ChEBI" id="CHEBI:74269"/>
        <dbReference type="ChEBI" id="CHEBI:74480"/>
        <dbReference type="EC" id="2.1.1.33"/>
    </reaction>
</comment>
<evidence type="ECO:0000256" key="6">
    <source>
        <dbReference type="ARBA" id="ARBA00022694"/>
    </source>
</evidence>
<keyword evidence="3 7" id="KW-0489">Methyltransferase</keyword>
<dbReference type="SUPFAM" id="SSF53335">
    <property type="entry name" value="S-adenosyl-L-methionine-dependent methyltransferases"/>
    <property type="match status" value="1"/>
</dbReference>
<gene>
    <name evidence="7" type="ORF">MNBD_PLANCTO02-1275</name>
</gene>
<reference evidence="7" key="1">
    <citation type="submission" date="2018-06" db="EMBL/GenBank/DDBJ databases">
        <authorList>
            <person name="Zhirakovskaya E."/>
        </authorList>
    </citation>
    <scope>NUCLEOTIDE SEQUENCE</scope>
</reference>
<evidence type="ECO:0000256" key="2">
    <source>
        <dbReference type="ARBA" id="ARBA00011977"/>
    </source>
</evidence>
<dbReference type="InterPro" id="IPR003358">
    <property type="entry name" value="tRNA_(Gua-N-7)_MeTrfase_Trmb"/>
</dbReference>